<keyword evidence="2" id="KW-1185">Reference proteome</keyword>
<comment type="caution">
    <text evidence="1">The sequence shown here is derived from an EMBL/GenBank/DDBJ whole genome shotgun (WGS) entry which is preliminary data.</text>
</comment>
<dbReference type="AlphaFoldDB" id="A0A177AQF0"/>
<sequence length="90" mass="10591">MSEIGEWTVTQKSRIFCFILRGVHKSKAMVLCKDVPHGEKRLELMVEIYHGQDNLHDRVNRAYTEFTRVEVDVRNVIGSFQEIQENNLKE</sequence>
<evidence type="ECO:0000313" key="1">
    <source>
        <dbReference type="EMBL" id="OAF64218.1"/>
    </source>
</evidence>
<dbReference type="EMBL" id="LWCA01002019">
    <property type="protein sequence ID" value="OAF64218.1"/>
    <property type="molecule type" value="Genomic_DNA"/>
</dbReference>
<name>A0A177AQF0_9BILA</name>
<organism evidence="1 2">
    <name type="scientific">Intoshia linei</name>
    <dbReference type="NCBI Taxonomy" id="1819745"/>
    <lineage>
        <taxon>Eukaryota</taxon>
        <taxon>Metazoa</taxon>
        <taxon>Spiralia</taxon>
        <taxon>Lophotrochozoa</taxon>
        <taxon>Mesozoa</taxon>
        <taxon>Orthonectida</taxon>
        <taxon>Rhopaluridae</taxon>
        <taxon>Intoshia</taxon>
    </lineage>
</organism>
<protein>
    <submittedName>
        <fullName evidence="1">Uncharacterized protein</fullName>
    </submittedName>
</protein>
<reference evidence="1 2" key="1">
    <citation type="submission" date="2016-04" db="EMBL/GenBank/DDBJ databases">
        <title>The genome of Intoshia linei affirms orthonectids as highly simplified spiralians.</title>
        <authorList>
            <person name="Mikhailov K.V."/>
            <person name="Slusarev G.S."/>
            <person name="Nikitin M.A."/>
            <person name="Logacheva M.D."/>
            <person name="Penin A."/>
            <person name="Aleoshin V."/>
            <person name="Panchin Y.V."/>
        </authorList>
    </citation>
    <scope>NUCLEOTIDE SEQUENCE [LARGE SCALE GENOMIC DNA]</scope>
    <source>
        <strain evidence="1">Intl2013</strain>
        <tissue evidence="1">Whole animal</tissue>
    </source>
</reference>
<evidence type="ECO:0000313" key="2">
    <source>
        <dbReference type="Proteomes" id="UP000078046"/>
    </source>
</evidence>
<dbReference type="Proteomes" id="UP000078046">
    <property type="component" value="Unassembled WGS sequence"/>
</dbReference>
<proteinExistence type="predicted"/>
<gene>
    <name evidence="1" type="ORF">A3Q56_08081</name>
</gene>
<accession>A0A177AQF0</accession>